<dbReference type="OrthoDB" id="3191171at2"/>
<dbReference type="SUPFAM" id="SSF46955">
    <property type="entry name" value="Putative DNA-binding domain"/>
    <property type="match status" value="1"/>
</dbReference>
<dbReference type="RefSeq" id="WP_015442132.1">
    <property type="nucleotide sequence ID" value="NC_020520.1"/>
</dbReference>
<dbReference type="SMART" id="SM00422">
    <property type="entry name" value="HTH_MERR"/>
    <property type="match status" value="1"/>
</dbReference>
<dbReference type="PANTHER" id="PTHR30204:SF89">
    <property type="entry name" value="HTH MERR-TYPE DOMAIN-CONTAINING PROTEIN"/>
    <property type="match status" value="1"/>
</dbReference>
<dbReference type="CDD" id="cd00592">
    <property type="entry name" value="HTH_MerR-like"/>
    <property type="match status" value="1"/>
</dbReference>
<dbReference type="AlphaFoldDB" id="A0A6C7ECM8"/>
<dbReference type="GO" id="GO:0003677">
    <property type="term" value="F:DNA binding"/>
    <property type="evidence" value="ECO:0007669"/>
    <property type="project" value="UniProtKB-KW"/>
</dbReference>
<dbReference type="KEGG" id="aym:YM304_25710"/>
<evidence type="ECO:0000256" key="1">
    <source>
        <dbReference type="ARBA" id="ARBA00023125"/>
    </source>
</evidence>
<dbReference type="InterPro" id="IPR047057">
    <property type="entry name" value="MerR_fam"/>
</dbReference>
<dbReference type="PANTHER" id="PTHR30204">
    <property type="entry name" value="REDOX-CYCLING DRUG-SENSING TRANSCRIPTIONAL ACTIVATOR SOXR"/>
    <property type="match status" value="1"/>
</dbReference>
<protein>
    <submittedName>
        <fullName evidence="4">Putative MerR family transcriptional regulator</fullName>
    </submittedName>
</protein>
<dbReference type="PROSITE" id="PS50937">
    <property type="entry name" value="HTH_MERR_2"/>
    <property type="match status" value="1"/>
</dbReference>
<evidence type="ECO:0000313" key="4">
    <source>
        <dbReference type="EMBL" id="BAN02885.1"/>
    </source>
</evidence>
<keyword evidence="1" id="KW-0238">DNA-binding</keyword>
<evidence type="ECO:0000259" key="3">
    <source>
        <dbReference type="PROSITE" id="PS50937"/>
    </source>
</evidence>
<name>A0A6C7ECM8_ILUCY</name>
<feature type="region of interest" description="Disordered" evidence="2">
    <location>
        <begin position="119"/>
        <end position="169"/>
    </location>
</feature>
<accession>A0A6C7ECM8</accession>
<dbReference type="InterPro" id="IPR000551">
    <property type="entry name" value="MerR-type_HTH_dom"/>
</dbReference>
<evidence type="ECO:0000313" key="5">
    <source>
        <dbReference type="Proteomes" id="UP000011863"/>
    </source>
</evidence>
<dbReference type="Proteomes" id="UP000011863">
    <property type="component" value="Chromosome"/>
</dbReference>
<dbReference type="Gene3D" id="1.10.1660.10">
    <property type="match status" value="1"/>
</dbReference>
<evidence type="ECO:0000256" key="2">
    <source>
        <dbReference type="SAM" id="MobiDB-lite"/>
    </source>
</evidence>
<reference evidence="4 5" key="1">
    <citation type="journal article" date="2013" name="Int. J. Syst. Evol. Microbiol.">
        <title>Ilumatobacter nonamiense sp. nov. and Ilumatobacter coccineum sp. nov., isolated from seashore sand.</title>
        <authorList>
            <person name="Matsumoto A."/>
            <person name="Kasai H."/>
            <person name="Matsuo Y."/>
            <person name="Shizuri Y."/>
            <person name="Ichikawa N."/>
            <person name="Fujita N."/>
            <person name="Omura S."/>
            <person name="Takahashi Y."/>
        </authorList>
    </citation>
    <scope>NUCLEOTIDE SEQUENCE [LARGE SCALE GENOMIC DNA]</scope>
    <source>
        <strain evidence="5">NBRC 103263 / KCTC 29153 / YM16-304</strain>
    </source>
</reference>
<dbReference type="EMBL" id="AP012057">
    <property type="protein sequence ID" value="BAN02885.1"/>
    <property type="molecule type" value="Genomic_DNA"/>
</dbReference>
<organism evidence="4 5">
    <name type="scientific">Ilumatobacter coccineus (strain NBRC 103263 / KCTC 29153 / YM16-304)</name>
    <dbReference type="NCBI Taxonomy" id="1313172"/>
    <lineage>
        <taxon>Bacteria</taxon>
        <taxon>Bacillati</taxon>
        <taxon>Actinomycetota</taxon>
        <taxon>Acidimicrobiia</taxon>
        <taxon>Acidimicrobiales</taxon>
        <taxon>Ilumatobacteraceae</taxon>
        <taxon>Ilumatobacter</taxon>
    </lineage>
</organism>
<feature type="domain" description="HTH merR-type" evidence="3">
    <location>
        <begin position="38"/>
        <end position="96"/>
    </location>
</feature>
<proteinExistence type="predicted"/>
<dbReference type="GO" id="GO:0003700">
    <property type="term" value="F:DNA-binding transcription factor activity"/>
    <property type="evidence" value="ECO:0007669"/>
    <property type="project" value="InterPro"/>
</dbReference>
<gene>
    <name evidence="4" type="ORF">YM304_25710</name>
</gene>
<feature type="region of interest" description="Disordered" evidence="2">
    <location>
        <begin position="1"/>
        <end position="20"/>
    </location>
</feature>
<keyword evidence="5" id="KW-1185">Reference proteome</keyword>
<sequence length="294" mass="32402">MAEAPEAATGVTEPGSRASGSHLSIGEVLALLLEEFPDVTISKIRFLESQGLIEPERTASGYRKFYDVDVELLRCILREQKDNFLPLKVIKDRLDTGEIDPTSEIPRPRGIMNLPDEAADAQSLAASRQGHPAARTAPGPGLFERSPAEPDPTKPAGMQRPDETGSIPMASGVVLDGAELCSMSGIDTAQLDQLESYGLIVPDANKRYDEDALEIARIAKRFLDLGVDARHLRGWRVAADREAGLYEQMIQPLIRQRNPQSNEHALAQLTELDQFGAQLRSALMRTLLRQHFER</sequence>
<dbReference type="InterPro" id="IPR009061">
    <property type="entry name" value="DNA-bd_dom_put_sf"/>
</dbReference>
<dbReference type="Pfam" id="PF00376">
    <property type="entry name" value="MerR"/>
    <property type="match status" value="1"/>
</dbReference>